<evidence type="ECO:0000256" key="9">
    <source>
        <dbReference type="SAM" id="MobiDB-lite"/>
    </source>
</evidence>
<evidence type="ECO:0000256" key="3">
    <source>
        <dbReference type="ARBA" id="ARBA00022692"/>
    </source>
</evidence>
<comment type="subcellular location">
    <subcellularLocation>
        <location evidence="1 8">Membrane</location>
        <topology evidence="1 8">Multi-pass membrane protein</topology>
    </subcellularLocation>
</comment>
<dbReference type="GO" id="GO:0015031">
    <property type="term" value="P:protein transport"/>
    <property type="evidence" value="ECO:0007669"/>
    <property type="project" value="UniProtKB-KW"/>
</dbReference>
<dbReference type="PANTHER" id="PTHR23137:SF36">
    <property type="entry name" value="VESICLE TRANSPORT PROTEIN SFT2C"/>
    <property type="match status" value="1"/>
</dbReference>
<dbReference type="GO" id="GO:0012505">
    <property type="term" value="C:endomembrane system"/>
    <property type="evidence" value="ECO:0007669"/>
    <property type="project" value="UniProtKB-ARBA"/>
</dbReference>
<accession>A0A0G4I5H9</accession>
<dbReference type="AlphaFoldDB" id="A0A0G4I5H9"/>
<reference evidence="10" key="1">
    <citation type="submission" date="2014-11" db="EMBL/GenBank/DDBJ databases">
        <authorList>
            <person name="Otto D Thomas"/>
            <person name="Naeem Raeece"/>
        </authorList>
    </citation>
    <scope>NUCLEOTIDE SEQUENCE</scope>
</reference>
<dbReference type="GO" id="GO:0005737">
    <property type="term" value="C:cytoplasm"/>
    <property type="evidence" value="ECO:0007669"/>
    <property type="project" value="UniProtKB-ARBA"/>
</dbReference>
<dbReference type="PhylomeDB" id="A0A0G4I5H9"/>
<dbReference type="GO" id="GO:0016192">
    <property type="term" value="P:vesicle-mediated transport"/>
    <property type="evidence" value="ECO:0007669"/>
    <property type="project" value="InterPro"/>
</dbReference>
<evidence type="ECO:0000313" key="10">
    <source>
        <dbReference type="EMBL" id="CEM52265.1"/>
    </source>
</evidence>
<keyword evidence="5 8" id="KW-1133">Transmembrane helix</keyword>
<dbReference type="Pfam" id="PF04178">
    <property type="entry name" value="Got1"/>
    <property type="match status" value="1"/>
</dbReference>
<dbReference type="VEuPathDB" id="CryptoDB:Cvel_11184"/>
<organism evidence="10">
    <name type="scientific">Chromera velia CCMP2878</name>
    <dbReference type="NCBI Taxonomy" id="1169474"/>
    <lineage>
        <taxon>Eukaryota</taxon>
        <taxon>Sar</taxon>
        <taxon>Alveolata</taxon>
        <taxon>Colpodellida</taxon>
        <taxon>Chromeraceae</taxon>
        <taxon>Chromera</taxon>
    </lineage>
</organism>
<keyword evidence="4 8" id="KW-0653">Protein transport</keyword>
<comment type="caution">
    <text evidence="8">Lacks conserved residue(s) required for the propagation of feature annotation.</text>
</comment>
<evidence type="ECO:0000256" key="1">
    <source>
        <dbReference type="ARBA" id="ARBA00004141"/>
    </source>
</evidence>
<evidence type="ECO:0000256" key="8">
    <source>
        <dbReference type="RuleBase" id="RU363111"/>
    </source>
</evidence>
<dbReference type="PANTHER" id="PTHR23137">
    <property type="entry name" value="VESICLE TRANSPORT PROTEIN-RELATED"/>
    <property type="match status" value="1"/>
</dbReference>
<keyword evidence="6 8" id="KW-0472">Membrane</keyword>
<keyword evidence="3 8" id="KW-0812">Transmembrane</keyword>
<comment type="function">
    <text evidence="8">May be involved in fusion of retrograde transport vesicles derived from an endocytic compartment with the Golgi complex.</text>
</comment>
<feature type="compositionally biased region" description="Low complexity" evidence="9">
    <location>
        <begin position="15"/>
        <end position="32"/>
    </location>
</feature>
<gene>
    <name evidence="10" type="ORF">Cvel_11184</name>
</gene>
<dbReference type="InterPro" id="IPR007305">
    <property type="entry name" value="Vesicle_transpt_Got1/SFT2"/>
</dbReference>
<dbReference type="GO" id="GO:0016020">
    <property type="term" value="C:membrane"/>
    <property type="evidence" value="ECO:0007669"/>
    <property type="project" value="UniProtKB-SubCell"/>
</dbReference>
<evidence type="ECO:0000256" key="4">
    <source>
        <dbReference type="ARBA" id="ARBA00022927"/>
    </source>
</evidence>
<protein>
    <recommendedName>
        <fullName evidence="8">Vesicle transport protein</fullName>
    </recommendedName>
</protein>
<feature type="transmembrane region" description="Helical" evidence="8">
    <location>
        <begin position="145"/>
        <end position="163"/>
    </location>
</feature>
<evidence type="ECO:0000256" key="5">
    <source>
        <dbReference type="ARBA" id="ARBA00022989"/>
    </source>
</evidence>
<feature type="transmembrane region" description="Helical" evidence="8">
    <location>
        <begin position="203"/>
        <end position="224"/>
    </location>
</feature>
<comment type="similarity">
    <text evidence="7 8">Belongs to the SFT2 family.</text>
</comment>
<feature type="transmembrane region" description="Helical" evidence="8">
    <location>
        <begin position="114"/>
        <end position="139"/>
    </location>
</feature>
<dbReference type="InterPro" id="IPR011691">
    <property type="entry name" value="Vesicle_transpt_SFT2"/>
</dbReference>
<evidence type="ECO:0000256" key="7">
    <source>
        <dbReference type="ARBA" id="ARBA00025800"/>
    </source>
</evidence>
<sequence>MSSSNNFDSFAANLNFYQAPPGQPTATTGQTASSNNPNAKLMGFMNPFAGGGESPTNAANEAGEPEETQGLVGMAQKGIAKAAAGLGNMGERARNMATGASGAVEEASMTQTRLIMFAVGAAVGSLFMFLAFMFLPMLVIAPSKFALLFTSGSLCFMVSIASLKGHRAFLSHMISRERLPFSTCYVLSLGLTLWSTLYARSYLLTLLFSLLQLISLAYFMMSYLPGGTRTLNFLGGMCWGFISKLITGRSGSQGTPLPL</sequence>
<dbReference type="EMBL" id="CDMZ01005198">
    <property type="protein sequence ID" value="CEM52265.1"/>
    <property type="molecule type" value="Genomic_DNA"/>
</dbReference>
<evidence type="ECO:0000256" key="6">
    <source>
        <dbReference type="ARBA" id="ARBA00023136"/>
    </source>
</evidence>
<proteinExistence type="inferred from homology"/>
<evidence type="ECO:0000256" key="2">
    <source>
        <dbReference type="ARBA" id="ARBA00022448"/>
    </source>
</evidence>
<keyword evidence="2 8" id="KW-0813">Transport</keyword>
<feature type="region of interest" description="Disordered" evidence="9">
    <location>
        <begin position="15"/>
        <end position="37"/>
    </location>
</feature>
<name>A0A0G4I5H9_9ALVE</name>